<feature type="region of interest" description="Disordered" evidence="1">
    <location>
        <begin position="1"/>
        <end position="25"/>
    </location>
</feature>
<proteinExistence type="predicted"/>
<dbReference type="InterPro" id="IPR009071">
    <property type="entry name" value="HMG_box_dom"/>
</dbReference>
<protein>
    <recommendedName>
        <fullName evidence="2">HMG box domain-containing protein</fullName>
    </recommendedName>
</protein>
<dbReference type="AlphaFoldDB" id="A0A9D4YQG1"/>
<gene>
    <name evidence="3" type="ORF">HPB52_018000</name>
</gene>
<dbReference type="Gene3D" id="1.10.30.10">
    <property type="entry name" value="High mobility group box domain"/>
    <property type="match status" value="1"/>
</dbReference>
<evidence type="ECO:0000313" key="4">
    <source>
        <dbReference type="Proteomes" id="UP000821837"/>
    </source>
</evidence>
<comment type="caution">
    <text evidence="3">The sequence shown here is derived from an EMBL/GenBank/DDBJ whole genome shotgun (WGS) entry which is preliminary data.</text>
</comment>
<evidence type="ECO:0000313" key="3">
    <source>
        <dbReference type="EMBL" id="KAH7984206.1"/>
    </source>
</evidence>
<feature type="compositionally biased region" description="Basic and acidic residues" evidence="1">
    <location>
        <begin position="1"/>
        <end position="11"/>
    </location>
</feature>
<organism evidence="3 4">
    <name type="scientific">Rhipicephalus sanguineus</name>
    <name type="common">Brown dog tick</name>
    <name type="synonym">Ixodes sanguineus</name>
    <dbReference type="NCBI Taxonomy" id="34632"/>
    <lineage>
        <taxon>Eukaryota</taxon>
        <taxon>Metazoa</taxon>
        <taxon>Ecdysozoa</taxon>
        <taxon>Arthropoda</taxon>
        <taxon>Chelicerata</taxon>
        <taxon>Arachnida</taxon>
        <taxon>Acari</taxon>
        <taxon>Parasitiformes</taxon>
        <taxon>Ixodida</taxon>
        <taxon>Ixodoidea</taxon>
        <taxon>Ixodidae</taxon>
        <taxon>Rhipicephalinae</taxon>
        <taxon>Rhipicephalus</taxon>
        <taxon>Rhipicephalus</taxon>
    </lineage>
</organism>
<feature type="region of interest" description="Disordered" evidence="1">
    <location>
        <begin position="45"/>
        <end position="69"/>
    </location>
</feature>
<dbReference type="EMBL" id="JABSTV010001245">
    <property type="protein sequence ID" value="KAH7984206.1"/>
    <property type="molecule type" value="Genomic_DNA"/>
</dbReference>
<evidence type="ECO:0000259" key="2">
    <source>
        <dbReference type="Pfam" id="PF00505"/>
    </source>
</evidence>
<name>A0A9D4YQG1_RHISA</name>
<accession>A0A9D4YQG1</accession>
<dbReference type="VEuPathDB" id="VectorBase:RSAN_031921"/>
<reference evidence="3" key="2">
    <citation type="submission" date="2021-09" db="EMBL/GenBank/DDBJ databases">
        <authorList>
            <person name="Jia N."/>
            <person name="Wang J."/>
            <person name="Shi W."/>
            <person name="Du L."/>
            <person name="Sun Y."/>
            <person name="Zhan W."/>
            <person name="Jiang J."/>
            <person name="Wang Q."/>
            <person name="Zhang B."/>
            <person name="Ji P."/>
            <person name="Sakyi L.B."/>
            <person name="Cui X."/>
            <person name="Yuan T."/>
            <person name="Jiang B."/>
            <person name="Yang W."/>
            <person name="Lam T.T.-Y."/>
            <person name="Chang Q."/>
            <person name="Ding S."/>
            <person name="Wang X."/>
            <person name="Zhu J."/>
            <person name="Ruan X."/>
            <person name="Zhao L."/>
            <person name="Wei J."/>
            <person name="Que T."/>
            <person name="Du C."/>
            <person name="Cheng J."/>
            <person name="Dai P."/>
            <person name="Han X."/>
            <person name="Huang E."/>
            <person name="Gao Y."/>
            <person name="Liu J."/>
            <person name="Shao H."/>
            <person name="Ye R."/>
            <person name="Li L."/>
            <person name="Wei W."/>
            <person name="Wang X."/>
            <person name="Wang C."/>
            <person name="Huo Q."/>
            <person name="Li W."/>
            <person name="Guo W."/>
            <person name="Chen H."/>
            <person name="Chen S."/>
            <person name="Zhou L."/>
            <person name="Zhou L."/>
            <person name="Ni X."/>
            <person name="Tian J."/>
            <person name="Zhou Y."/>
            <person name="Sheng Y."/>
            <person name="Liu T."/>
            <person name="Pan Y."/>
            <person name="Xia L."/>
            <person name="Li J."/>
            <person name="Zhao F."/>
            <person name="Cao W."/>
        </authorList>
    </citation>
    <scope>NUCLEOTIDE SEQUENCE</scope>
    <source>
        <strain evidence="3">Rsan-2018</strain>
        <tissue evidence="3">Larvae</tissue>
    </source>
</reference>
<keyword evidence="4" id="KW-1185">Reference proteome</keyword>
<dbReference type="InterPro" id="IPR036910">
    <property type="entry name" value="HMG_box_dom_sf"/>
</dbReference>
<reference evidence="3" key="1">
    <citation type="journal article" date="2020" name="Cell">
        <title>Large-Scale Comparative Analyses of Tick Genomes Elucidate Their Genetic Diversity and Vector Capacities.</title>
        <authorList>
            <consortium name="Tick Genome and Microbiome Consortium (TIGMIC)"/>
            <person name="Jia N."/>
            <person name="Wang J."/>
            <person name="Shi W."/>
            <person name="Du L."/>
            <person name="Sun Y."/>
            <person name="Zhan W."/>
            <person name="Jiang J.F."/>
            <person name="Wang Q."/>
            <person name="Zhang B."/>
            <person name="Ji P."/>
            <person name="Bell-Sakyi L."/>
            <person name="Cui X.M."/>
            <person name="Yuan T.T."/>
            <person name="Jiang B.G."/>
            <person name="Yang W.F."/>
            <person name="Lam T.T."/>
            <person name="Chang Q.C."/>
            <person name="Ding S.J."/>
            <person name="Wang X.J."/>
            <person name="Zhu J.G."/>
            <person name="Ruan X.D."/>
            <person name="Zhao L."/>
            <person name="Wei J.T."/>
            <person name="Ye R.Z."/>
            <person name="Que T.C."/>
            <person name="Du C.H."/>
            <person name="Zhou Y.H."/>
            <person name="Cheng J.X."/>
            <person name="Dai P.F."/>
            <person name="Guo W.B."/>
            <person name="Han X.H."/>
            <person name="Huang E.J."/>
            <person name="Li L.F."/>
            <person name="Wei W."/>
            <person name="Gao Y.C."/>
            <person name="Liu J.Z."/>
            <person name="Shao H.Z."/>
            <person name="Wang X."/>
            <person name="Wang C.C."/>
            <person name="Yang T.C."/>
            <person name="Huo Q.B."/>
            <person name="Li W."/>
            <person name="Chen H.Y."/>
            <person name="Chen S.E."/>
            <person name="Zhou L.G."/>
            <person name="Ni X.B."/>
            <person name="Tian J.H."/>
            <person name="Sheng Y."/>
            <person name="Liu T."/>
            <person name="Pan Y.S."/>
            <person name="Xia L.Y."/>
            <person name="Li J."/>
            <person name="Zhao F."/>
            <person name="Cao W.C."/>
        </authorList>
    </citation>
    <scope>NUCLEOTIDE SEQUENCE</scope>
    <source>
        <strain evidence="3">Rsan-2018</strain>
    </source>
</reference>
<dbReference type="SUPFAM" id="SSF47095">
    <property type="entry name" value="HMG-box"/>
    <property type="match status" value="1"/>
</dbReference>
<evidence type="ECO:0000256" key="1">
    <source>
        <dbReference type="SAM" id="MobiDB-lite"/>
    </source>
</evidence>
<sequence>MIFLQEKRRPVAAENPNENNHRVSSRLGRLCRTLSAAVEGPCQRKVAESEEGGHRRKHPDCISNPRECL</sequence>
<feature type="domain" description="HMG box" evidence="2">
    <location>
        <begin position="1"/>
        <end position="59"/>
    </location>
</feature>
<dbReference type="Pfam" id="PF00505">
    <property type="entry name" value="HMG_box"/>
    <property type="match status" value="1"/>
</dbReference>
<dbReference type="GO" id="GO:0005634">
    <property type="term" value="C:nucleus"/>
    <property type="evidence" value="ECO:0007669"/>
    <property type="project" value="UniProtKB-ARBA"/>
</dbReference>
<dbReference type="Proteomes" id="UP000821837">
    <property type="component" value="Chromosome 1"/>
</dbReference>